<dbReference type="EMBL" id="AGYR01000019">
    <property type="protein sequence ID" value="ENZ16618.1"/>
    <property type="molecule type" value="Genomic_DNA"/>
</dbReference>
<proteinExistence type="predicted"/>
<dbReference type="AlphaFoldDB" id="A0A0E2HBT3"/>
<evidence type="ECO:0000313" key="2">
    <source>
        <dbReference type="EMBL" id="ENZ16618.1"/>
    </source>
</evidence>
<protein>
    <recommendedName>
        <fullName evidence="1">Methyltransferase domain-containing protein</fullName>
    </recommendedName>
</protein>
<dbReference type="RefSeq" id="WP_002595644.1">
    <property type="nucleotide sequence ID" value="NZ_KB851019.1"/>
</dbReference>
<dbReference type="PANTHER" id="PTHR13369">
    <property type="match status" value="1"/>
</dbReference>
<dbReference type="Gene3D" id="3.40.50.150">
    <property type="entry name" value="Vaccinia Virus protein VP39"/>
    <property type="match status" value="1"/>
</dbReference>
<dbReference type="InterPro" id="IPR025714">
    <property type="entry name" value="Methyltranfer_dom"/>
</dbReference>
<dbReference type="SUPFAM" id="SSF53335">
    <property type="entry name" value="S-adenosyl-L-methionine-dependent methyltransferases"/>
    <property type="match status" value="1"/>
</dbReference>
<dbReference type="PATRIC" id="fig|999408.3.peg.2206"/>
<dbReference type="Proteomes" id="UP000013085">
    <property type="component" value="Unassembled WGS sequence"/>
</dbReference>
<organism evidence="2 3">
    <name type="scientific">[Clostridium] clostridioforme 90A8</name>
    <dbReference type="NCBI Taxonomy" id="999408"/>
    <lineage>
        <taxon>Bacteria</taxon>
        <taxon>Bacillati</taxon>
        <taxon>Bacillota</taxon>
        <taxon>Clostridia</taxon>
        <taxon>Lachnospirales</taxon>
        <taxon>Lachnospiraceae</taxon>
        <taxon>Enterocloster</taxon>
    </lineage>
</organism>
<comment type="caution">
    <text evidence="2">The sequence shown here is derived from an EMBL/GenBank/DDBJ whole genome shotgun (WGS) entry which is preliminary data.</text>
</comment>
<accession>A0A0E2HBT3</accession>
<feature type="domain" description="Methyltransferase" evidence="1">
    <location>
        <begin position="167"/>
        <end position="303"/>
    </location>
</feature>
<evidence type="ECO:0000259" key="1">
    <source>
        <dbReference type="Pfam" id="PF13679"/>
    </source>
</evidence>
<dbReference type="PANTHER" id="PTHR13369:SF3">
    <property type="entry name" value="METHYLTRANSFERASE DOMAIN-CONTAINING PROTEIN"/>
    <property type="match status" value="1"/>
</dbReference>
<sequence>MNQEECKEIKQALELFLNESLERVLMSNPADSSKISRSRIRPLLMKGRLVFQAEEQAGKQAFHRNLDKDEAADYVTGLLEGSFRQAEITSGLGKALILVSKKGKVTVKVKRYPESVRIQPAGEPGSPGSLSHNRKKHYILEEGIPVPFLVDLGVMTKEGRVVNSRYDKYRQINRFLEFIEDILPNLDQGRESAIIDFGCGKSYLTFAMYYYLKELKGYPVRIIGLDLKEDVIEHCSRLGRQYGYDGLSFCHGDIASFEGVEKVDMVVTLHACDLATDYALEKAVNWGARVILSVPCCQHELNGQMENSLLRPVLQYGLIKERMAALYTDAIRAQVLEYRGYRTQILEFIDMEHTPKNILIRAVRQGRKRDNGLRIRELAEFLHVRPTVVELLAPELWEPREKTTDI</sequence>
<gene>
    <name evidence="2" type="ORF">HMPREF1090_02058</name>
</gene>
<reference evidence="2 3" key="1">
    <citation type="submission" date="2013-01" db="EMBL/GenBank/DDBJ databases">
        <title>The Genome Sequence of Clostridium clostridioforme 90A8.</title>
        <authorList>
            <consortium name="The Broad Institute Genome Sequencing Platform"/>
            <person name="Earl A."/>
            <person name="Ward D."/>
            <person name="Feldgarden M."/>
            <person name="Gevers D."/>
            <person name="Courvalin P."/>
            <person name="Lambert T."/>
            <person name="Walker B."/>
            <person name="Young S.K."/>
            <person name="Zeng Q."/>
            <person name="Gargeya S."/>
            <person name="Fitzgerald M."/>
            <person name="Haas B."/>
            <person name="Abouelleil A."/>
            <person name="Alvarado L."/>
            <person name="Arachchi H.M."/>
            <person name="Berlin A.M."/>
            <person name="Chapman S.B."/>
            <person name="Dewar J."/>
            <person name="Goldberg J."/>
            <person name="Griggs A."/>
            <person name="Gujja S."/>
            <person name="Hansen M."/>
            <person name="Howarth C."/>
            <person name="Imamovic A."/>
            <person name="Larimer J."/>
            <person name="McCowan C."/>
            <person name="Murphy C."/>
            <person name="Neiman D."/>
            <person name="Pearson M."/>
            <person name="Priest M."/>
            <person name="Roberts A."/>
            <person name="Saif S."/>
            <person name="Shea T."/>
            <person name="Sisk P."/>
            <person name="Sykes S."/>
            <person name="Wortman J."/>
            <person name="Nusbaum C."/>
            <person name="Birren B."/>
        </authorList>
    </citation>
    <scope>NUCLEOTIDE SEQUENCE [LARGE SCALE GENOMIC DNA]</scope>
    <source>
        <strain evidence="2 3">90A8</strain>
    </source>
</reference>
<dbReference type="InterPro" id="IPR029063">
    <property type="entry name" value="SAM-dependent_MTases_sf"/>
</dbReference>
<evidence type="ECO:0000313" key="3">
    <source>
        <dbReference type="Proteomes" id="UP000013085"/>
    </source>
</evidence>
<name>A0A0E2HBT3_9FIRM</name>
<dbReference type="GO" id="GO:0005737">
    <property type="term" value="C:cytoplasm"/>
    <property type="evidence" value="ECO:0007669"/>
    <property type="project" value="TreeGrafter"/>
</dbReference>
<dbReference type="Pfam" id="PF13679">
    <property type="entry name" value="Methyltransf_32"/>
    <property type="match status" value="1"/>
</dbReference>
<dbReference type="HOGENOM" id="CLU_031012_1_0_9"/>
<dbReference type="CDD" id="cd02440">
    <property type="entry name" value="AdoMet_MTases"/>
    <property type="match status" value="1"/>
</dbReference>